<dbReference type="InterPro" id="IPR000531">
    <property type="entry name" value="Beta-barrel_TonB"/>
</dbReference>
<dbReference type="RefSeq" id="WP_083526656.1">
    <property type="nucleotide sequence ID" value="NZ_BCNT01000008.1"/>
</dbReference>
<dbReference type="Proteomes" id="UP001597463">
    <property type="component" value="Unassembled WGS sequence"/>
</dbReference>
<evidence type="ECO:0000313" key="15">
    <source>
        <dbReference type="Proteomes" id="UP001597463"/>
    </source>
</evidence>
<keyword evidence="7 10" id="KW-0472">Membrane</keyword>
<dbReference type="Gene3D" id="2.40.170.20">
    <property type="entry name" value="TonB-dependent receptor, beta-barrel domain"/>
    <property type="match status" value="1"/>
</dbReference>
<reference evidence="15" key="1">
    <citation type="journal article" date="2019" name="Int. J. Syst. Evol. Microbiol.">
        <title>The Global Catalogue of Microorganisms (GCM) 10K type strain sequencing project: providing services to taxonomists for standard genome sequencing and annotation.</title>
        <authorList>
            <consortium name="The Broad Institute Genomics Platform"/>
            <consortium name="The Broad Institute Genome Sequencing Center for Infectious Disease"/>
            <person name="Wu L."/>
            <person name="Ma J."/>
        </authorList>
    </citation>
    <scope>NUCLEOTIDE SEQUENCE [LARGE SCALE GENOMIC DNA]</scope>
    <source>
        <strain evidence="15">TISTR 1906</strain>
    </source>
</reference>
<evidence type="ECO:0000259" key="13">
    <source>
        <dbReference type="Pfam" id="PF07715"/>
    </source>
</evidence>
<keyword evidence="3 10" id="KW-0813">Transport</keyword>
<evidence type="ECO:0000256" key="11">
    <source>
        <dbReference type="RuleBase" id="RU003357"/>
    </source>
</evidence>
<evidence type="ECO:0000256" key="4">
    <source>
        <dbReference type="ARBA" id="ARBA00022452"/>
    </source>
</evidence>
<organism evidence="14 15">
    <name type="scientific">Comamonas terrae</name>
    <dbReference type="NCBI Taxonomy" id="673548"/>
    <lineage>
        <taxon>Bacteria</taxon>
        <taxon>Pseudomonadati</taxon>
        <taxon>Pseudomonadota</taxon>
        <taxon>Betaproteobacteria</taxon>
        <taxon>Burkholderiales</taxon>
        <taxon>Comamonadaceae</taxon>
        <taxon>Comamonas</taxon>
    </lineage>
</organism>
<proteinExistence type="inferred from homology"/>
<dbReference type="SUPFAM" id="SSF56935">
    <property type="entry name" value="Porins"/>
    <property type="match status" value="1"/>
</dbReference>
<dbReference type="InterPro" id="IPR036942">
    <property type="entry name" value="Beta-barrel_TonB_sf"/>
</dbReference>
<dbReference type="InterPro" id="IPR039426">
    <property type="entry name" value="TonB-dep_rcpt-like"/>
</dbReference>
<dbReference type="InterPro" id="IPR037066">
    <property type="entry name" value="Plug_dom_sf"/>
</dbReference>
<evidence type="ECO:0000256" key="7">
    <source>
        <dbReference type="ARBA" id="ARBA00023136"/>
    </source>
</evidence>
<dbReference type="PANTHER" id="PTHR30069">
    <property type="entry name" value="TONB-DEPENDENT OUTER MEMBRANE RECEPTOR"/>
    <property type="match status" value="1"/>
</dbReference>
<evidence type="ECO:0000256" key="6">
    <source>
        <dbReference type="ARBA" id="ARBA00023077"/>
    </source>
</evidence>
<evidence type="ECO:0000259" key="12">
    <source>
        <dbReference type="Pfam" id="PF00593"/>
    </source>
</evidence>
<evidence type="ECO:0000256" key="8">
    <source>
        <dbReference type="ARBA" id="ARBA00023170"/>
    </source>
</evidence>
<evidence type="ECO:0000256" key="9">
    <source>
        <dbReference type="ARBA" id="ARBA00023237"/>
    </source>
</evidence>
<dbReference type="PANTHER" id="PTHR30069:SF40">
    <property type="entry name" value="TONB-DEPENDENT RECEPTOR NMB0964-RELATED"/>
    <property type="match status" value="1"/>
</dbReference>
<protein>
    <submittedName>
        <fullName evidence="14">TonB-dependent receptor domain-containing protein</fullName>
    </submittedName>
</protein>
<comment type="similarity">
    <text evidence="2 10 11">Belongs to the TonB-dependent receptor family.</text>
</comment>
<dbReference type="EMBL" id="JBHUMV010000006">
    <property type="protein sequence ID" value="MFD2755204.1"/>
    <property type="molecule type" value="Genomic_DNA"/>
</dbReference>
<comment type="caution">
    <text evidence="14">The sequence shown here is derived from an EMBL/GenBank/DDBJ whole genome shotgun (WGS) entry which is preliminary data.</text>
</comment>
<dbReference type="Pfam" id="PF07715">
    <property type="entry name" value="Plug"/>
    <property type="match status" value="1"/>
</dbReference>
<gene>
    <name evidence="14" type="ORF">ACFSW6_13990</name>
</gene>
<dbReference type="Gene3D" id="2.170.130.10">
    <property type="entry name" value="TonB-dependent receptor, plug domain"/>
    <property type="match status" value="1"/>
</dbReference>
<evidence type="ECO:0000256" key="2">
    <source>
        <dbReference type="ARBA" id="ARBA00009810"/>
    </source>
</evidence>
<name>A0ABW5UNN7_9BURK</name>
<keyword evidence="5 10" id="KW-0812">Transmembrane</keyword>
<dbReference type="InterPro" id="IPR012910">
    <property type="entry name" value="Plug_dom"/>
</dbReference>
<keyword evidence="15" id="KW-1185">Reference proteome</keyword>
<dbReference type="Pfam" id="PF00593">
    <property type="entry name" value="TonB_dep_Rec_b-barrel"/>
    <property type="match status" value="1"/>
</dbReference>
<feature type="domain" description="TonB-dependent receptor plug" evidence="13">
    <location>
        <begin position="93"/>
        <end position="197"/>
    </location>
</feature>
<evidence type="ECO:0000256" key="10">
    <source>
        <dbReference type="PROSITE-ProRule" id="PRU01360"/>
    </source>
</evidence>
<dbReference type="PROSITE" id="PS52016">
    <property type="entry name" value="TONB_DEPENDENT_REC_3"/>
    <property type="match status" value="1"/>
</dbReference>
<keyword evidence="8 14" id="KW-0675">Receptor</keyword>
<keyword evidence="6 11" id="KW-0798">TonB box</keyword>
<feature type="domain" description="TonB-dependent receptor-like beta-barrel" evidence="12">
    <location>
        <begin position="335"/>
        <end position="701"/>
    </location>
</feature>
<evidence type="ECO:0000313" key="14">
    <source>
        <dbReference type="EMBL" id="MFD2755204.1"/>
    </source>
</evidence>
<evidence type="ECO:0000256" key="3">
    <source>
        <dbReference type="ARBA" id="ARBA00022448"/>
    </source>
</evidence>
<keyword evidence="4 10" id="KW-1134">Transmembrane beta strand</keyword>
<dbReference type="CDD" id="cd01347">
    <property type="entry name" value="ligand_gated_channel"/>
    <property type="match status" value="1"/>
</dbReference>
<keyword evidence="9 10" id="KW-0998">Cell outer membrane</keyword>
<sequence>MQSPVRFFPVFSSPCEAFSLQAAAQRNTRNLPPAALRPVVLAGLGLCALICASPAMAQSAAEAPAAPAATQAGTGDGATLGEVTVSATGMAASDMATPVQVLDADALLKRQAATLGETLAAEPGINASHFGAGASRPIIRGMDGARVSILSDGSDLQDASTVSPDHAVTSEPMLARQMEVLRGPSALLYSAGAMGGVVNVLDNKIPTAVPANGIEGSAQLQGSTADGQAAGAFSLTGATPAKSGAGTLVLHAEGVARNAGDYRVGSGWSQGGKVAGSFNRTDTGSLGLSWVTDKGYLGLAYTRQAANYGLPGHNHSFEGCHAHDDHLHCGAHDGGDGHDHAAGGGDAGGVPVVKLLSERWDLRGEWRQPTAGIAAVRLRGGFTDYHHDEVEDGQVATSFKNRAHDLRMEVEHEPIAGWRGTLGLQTMQRRFSAQGEEAYIQPTDTRRDSLYLLEEYRWQDWSLQAALRHDRQSIEAQASDEKRSHRATSLSLGTVWKFMPGYSATASYTNGSRMPTAEELFANGLHMATSTYERGNADLKRERSQALDLSVGKNAGDTTWKLSAYHYRIKDYIYGTTLDELDGLQLLQYTQGDARFTGWEAQLRQRLSSQWAVTVFGDGVRARLDNGSPLPRIPAQRWGLRVDGRIQGWDTMAEWVQVLRQNRTAAYESETPAYGVLNLGASYRWKSGANTWQVYVKGQNLTNRLAYAATSFIKMQAPLMGRNLTAGVKVDF</sequence>
<evidence type="ECO:0000256" key="1">
    <source>
        <dbReference type="ARBA" id="ARBA00004571"/>
    </source>
</evidence>
<evidence type="ECO:0000256" key="5">
    <source>
        <dbReference type="ARBA" id="ARBA00022692"/>
    </source>
</evidence>
<accession>A0ABW5UNN7</accession>
<comment type="subcellular location">
    <subcellularLocation>
        <location evidence="1 10">Cell outer membrane</location>
        <topology evidence="1 10">Multi-pass membrane protein</topology>
    </subcellularLocation>
</comment>